<evidence type="ECO:0000256" key="2">
    <source>
        <dbReference type="ARBA" id="ARBA00022679"/>
    </source>
</evidence>
<keyword evidence="4" id="KW-0418">Kinase</keyword>
<feature type="region of interest" description="Disordered" evidence="6">
    <location>
        <begin position="1"/>
        <end position="22"/>
    </location>
</feature>
<keyword evidence="5" id="KW-0067">ATP-binding</keyword>
<evidence type="ECO:0000256" key="5">
    <source>
        <dbReference type="ARBA" id="ARBA00022840"/>
    </source>
</evidence>
<name>A0A7S3MQS5_9SPIT</name>
<accession>A0A7S3MQS5</accession>
<keyword evidence="1" id="KW-0723">Serine/threonine-protein kinase</keyword>
<sequence>MRSLSFMSSSFQSPKPESKIPASGMRFKMFSPRVGTPIYRAPEILQRGQMYSESIDLWSIGCSIYFMLVGKPPFHEFIDMTKLNNLIREGDFITSRPQYQVLSSNAKNLICGLMHKDVTMRLTVQQAIDHPWFKNSENVAISDNEDDSSSSSNASGL</sequence>
<proteinExistence type="predicted"/>
<evidence type="ECO:0000256" key="1">
    <source>
        <dbReference type="ARBA" id="ARBA00022527"/>
    </source>
</evidence>
<gene>
    <name evidence="8" type="ORF">FEHR0123_LOCUS10371</name>
    <name evidence="9" type="ORF">FEHR0123_LOCUS10372</name>
</gene>
<dbReference type="InterPro" id="IPR000719">
    <property type="entry name" value="Prot_kinase_dom"/>
</dbReference>
<evidence type="ECO:0000256" key="3">
    <source>
        <dbReference type="ARBA" id="ARBA00022741"/>
    </source>
</evidence>
<evidence type="ECO:0000256" key="4">
    <source>
        <dbReference type="ARBA" id="ARBA00022777"/>
    </source>
</evidence>
<dbReference type="PANTHER" id="PTHR24349">
    <property type="entry name" value="SERINE/THREONINE-PROTEIN KINASE"/>
    <property type="match status" value="1"/>
</dbReference>
<protein>
    <recommendedName>
        <fullName evidence="7">Protein kinase domain-containing protein</fullName>
    </recommendedName>
</protein>
<evidence type="ECO:0000313" key="9">
    <source>
        <dbReference type="EMBL" id="CAE0315444.1"/>
    </source>
</evidence>
<organism evidence="9">
    <name type="scientific">Favella ehrenbergii</name>
    <dbReference type="NCBI Taxonomy" id="182087"/>
    <lineage>
        <taxon>Eukaryota</taxon>
        <taxon>Sar</taxon>
        <taxon>Alveolata</taxon>
        <taxon>Ciliophora</taxon>
        <taxon>Intramacronucleata</taxon>
        <taxon>Spirotrichea</taxon>
        <taxon>Choreotrichia</taxon>
        <taxon>Tintinnida</taxon>
        <taxon>Xystonellidae</taxon>
        <taxon>Favella</taxon>
    </lineage>
</organism>
<dbReference type="EMBL" id="HBIE01034307">
    <property type="protein sequence ID" value="CAE0315444.1"/>
    <property type="molecule type" value="Transcribed_RNA"/>
</dbReference>
<dbReference type="InterPro" id="IPR050205">
    <property type="entry name" value="CDPK_Ser/Thr_kinases"/>
</dbReference>
<dbReference type="SUPFAM" id="SSF56112">
    <property type="entry name" value="Protein kinase-like (PK-like)"/>
    <property type="match status" value="1"/>
</dbReference>
<dbReference type="Pfam" id="PF00069">
    <property type="entry name" value="Pkinase"/>
    <property type="match status" value="1"/>
</dbReference>
<dbReference type="EMBL" id="HBIE01034306">
    <property type="protein sequence ID" value="CAE0315443.1"/>
    <property type="molecule type" value="Transcribed_RNA"/>
</dbReference>
<dbReference type="InterPro" id="IPR011009">
    <property type="entry name" value="Kinase-like_dom_sf"/>
</dbReference>
<evidence type="ECO:0000259" key="7">
    <source>
        <dbReference type="PROSITE" id="PS50011"/>
    </source>
</evidence>
<feature type="domain" description="Protein kinase" evidence="7">
    <location>
        <begin position="1"/>
        <end position="133"/>
    </location>
</feature>
<reference evidence="9" key="1">
    <citation type="submission" date="2021-01" db="EMBL/GenBank/DDBJ databases">
        <authorList>
            <person name="Corre E."/>
            <person name="Pelletier E."/>
            <person name="Niang G."/>
            <person name="Scheremetjew M."/>
            <person name="Finn R."/>
            <person name="Kale V."/>
            <person name="Holt S."/>
            <person name="Cochrane G."/>
            <person name="Meng A."/>
            <person name="Brown T."/>
            <person name="Cohen L."/>
        </authorList>
    </citation>
    <scope>NUCLEOTIDE SEQUENCE</scope>
    <source>
        <strain evidence="9">Fehren 1</strain>
    </source>
</reference>
<keyword evidence="3" id="KW-0547">Nucleotide-binding</keyword>
<dbReference type="AlphaFoldDB" id="A0A7S3MQS5"/>
<evidence type="ECO:0000256" key="6">
    <source>
        <dbReference type="SAM" id="MobiDB-lite"/>
    </source>
</evidence>
<dbReference type="Gene3D" id="1.10.510.10">
    <property type="entry name" value="Transferase(Phosphotransferase) domain 1"/>
    <property type="match status" value="1"/>
</dbReference>
<keyword evidence="2" id="KW-0808">Transferase</keyword>
<feature type="compositionally biased region" description="Low complexity" evidence="6">
    <location>
        <begin position="1"/>
        <end position="13"/>
    </location>
</feature>
<dbReference type="GO" id="GO:0005524">
    <property type="term" value="F:ATP binding"/>
    <property type="evidence" value="ECO:0007669"/>
    <property type="project" value="UniProtKB-KW"/>
</dbReference>
<dbReference type="GO" id="GO:0004674">
    <property type="term" value="F:protein serine/threonine kinase activity"/>
    <property type="evidence" value="ECO:0007669"/>
    <property type="project" value="UniProtKB-KW"/>
</dbReference>
<evidence type="ECO:0000313" key="8">
    <source>
        <dbReference type="EMBL" id="CAE0315443.1"/>
    </source>
</evidence>
<dbReference type="SMART" id="SM00220">
    <property type="entry name" value="S_TKc"/>
    <property type="match status" value="1"/>
</dbReference>
<dbReference type="PROSITE" id="PS50011">
    <property type="entry name" value="PROTEIN_KINASE_DOM"/>
    <property type="match status" value="1"/>
</dbReference>